<sequence length="219" mass="25042">MGALLLGGCDDIQIERIWLVDFAQPFPATRSDLTAFPPRHQGVYTAADSTESLCIGPTTVWQQDLHSLLRSRRELAGKGKGLRADSTYQQEGVLHYLHRVGRDSVRDSWLECDTIFNCAKPETGRLRRFQGHYYLNTSFDSTNNWLVQRLEISGRHLVWQRLGNDTLRLGVLAPGTVRLDRRAGHPAFFRLAPGSAAEVRRIGRYEGLWEPVREYDRRH</sequence>
<evidence type="ECO:0000313" key="2">
    <source>
        <dbReference type="Proteomes" id="UP001501469"/>
    </source>
</evidence>
<accession>A0ABP7UZ54</accession>
<protein>
    <submittedName>
        <fullName evidence="1">Uncharacterized protein</fullName>
    </submittedName>
</protein>
<gene>
    <name evidence="1" type="ORF">GCM10022409_49060</name>
</gene>
<comment type="caution">
    <text evidence="1">The sequence shown here is derived from an EMBL/GenBank/DDBJ whole genome shotgun (WGS) entry which is preliminary data.</text>
</comment>
<keyword evidence="2" id="KW-1185">Reference proteome</keyword>
<reference evidence="2" key="1">
    <citation type="journal article" date="2019" name="Int. J. Syst. Evol. Microbiol.">
        <title>The Global Catalogue of Microorganisms (GCM) 10K type strain sequencing project: providing services to taxonomists for standard genome sequencing and annotation.</title>
        <authorList>
            <consortium name="The Broad Institute Genomics Platform"/>
            <consortium name="The Broad Institute Genome Sequencing Center for Infectious Disease"/>
            <person name="Wu L."/>
            <person name="Ma J."/>
        </authorList>
    </citation>
    <scope>NUCLEOTIDE SEQUENCE [LARGE SCALE GENOMIC DNA]</scope>
    <source>
        <strain evidence="2">JCM 17225</strain>
    </source>
</reference>
<organism evidence="1 2">
    <name type="scientific">Hymenobacter glaciei</name>
    <dbReference type="NCBI Taxonomy" id="877209"/>
    <lineage>
        <taxon>Bacteria</taxon>
        <taxon>Pseudomonadati</taxon>
        <taxon>Bacteroidota</taxon>
        <taxon>Cytophagia</taxon>
        <taxon>Cytophagales</taxon>
        <taxon>Hymenobacteraceae</taxon>
        <taxon>Hymenobacter</taxon>
    </lineage>
</organism>
<dbReference type="EMBL" id="BAABDK010000035">
    <property type="protein sequence ID" value="GAA4055961.1"/>
    <property type="molecule type" value="Genomic_DNA"/>
</dbReference>
<name>A0ABP7UZ54_9BACT</name>
<proteinExistence type="predicted"/>
<evidence type="ECO:0000313" key="1">
    <source>
        <dbReference type="EMBL" id="GAA4055961.1"/>
    </source>
</evidence>
<dbReference type="Proteomes" id="UP001501469">
    <property type="component" value="Unassembled WGS sequence"/>
</dbReference>